<dbReference type="KEGG" id="alim:106528623"/>
<evidence type="ECO:0000256" key="1">
    <source>
        <dbReference type="ARBA" id="ARBA00004496"/>
    </source>
</evidence>
<evidence type="ECO:0000256" key="5">
    <source>
        <dbReference type="ARBA" id="ARBA00022833"/>
    </source>
</evidence>
<comment type="subcellular location">
    <subcellularLocation>
        <location evidence="1">Cytoplasm</location>
    </subcellularLocation>
</comment>
<evidence type="ECO:0000313" key="11">
    <source>
        <dbReference type="Proteomes" id="UP000192220"/>
    </source>
</evidence>
<dbReference type="GO" id="GO:0008270">
    <property type="term" value="F:zinc ion binding"/>
    <property type="evidence" value="ECO:0007669"/>
    <property type="project" value="UniProtKB-KW"/>
</dbReference>
<evidence type="ECO:0000256" key="7">
    <source>
        <dbReference type="ARBA" id="ARBA00022884"/>
    </source>
</evidence>
<evidence type="ECO:0000256" key="6">
    <source>
        <dbReference type="ARBA" id="ARBA00022845"/>
    </source>
</evidence>
<name>A0A2I4CH40_AUSLI</name>
<dbReference type="PANTHER" id="PTHR12887">
    <property type="entry name" value="NANOS PROTEIN"/>
    <property type="match status" value="1"/>
</dbReference>
<keyword evidence="6 8" id="KW-0810">Translation regulation</keyword>
<feature type="domain" description="Nanos-type" evidence="10">
    <location>
        <begin position="136"/>
        <end position="190"/>
    </location>
</feature>
<keyword evidence="11" id="KW-1185">Reference proteome</keyword>
<dbReference type="Proteomes" id="UP000192220">
    <property type="component" value="Unplaced"/>
</dbReference>
<dbReference type="Gene3D" id="4.10.60.30">
    <property type="entry name" value="Nanos, RNA-binding domain"/>
    <property type="match status" value="1"/>
</dbReference>
<keyword evidence="3" id="KW-0479">Metal-binding</keyword>
<dbReference type="STRING" id="52670.A0A2I4CH40"/>
<accession>A0A2I4CH40</accession>
<proteinExistence type="inferred from homology"/>
<evidence type="ECO:0000256" key="8">
    <source>
        <dbReference type="PROSITE-ProRule" id="PRU00855"/>
    </source>
</evidence>
<evidence type="ECO:0000256" key="2">
    <source>
        <dbReference type="ARBA" id="ARBA00022490"/>
    </source>
</evidence>
<dbReference type="FunCoup" id="A0A2I4CH40">
    <property type="interactions" value="646"/>
</dbReference>
<gene>
    <name evidence="12" type="primary">LOC106528623</name>
</gene>
<comment type="similarity">
    <text evidence="8">Belongs to the nanos family.</text>
</comment>
<dbReference type="PROSITE" id="PS51522">
    <property type="entry name" value="ZF_NANOS"/>
    <property type="match status" value="1"/>
</dbReference>
<evidence type="ECO:0000259" key="10">
    <source>
        <dbReference type="PROSITE" id="PS51522"/>
    </source>
</evidence>
<evidence type="ECO:0000256" key="4">
    <source>
        <dbReference type="ARBA" id="ARBA00022771"/>
    </source>
</evidence>
<keyword evidence="5" id="KW-0862">Zinc</keyword>
<dbReference type="InterPro" id="IPR024161">
    <property type="entry name" value="Znf_nanos-typ"/>
</dbReference>
<evidence type="ECO:0000256" key="3">
    <source>
        <dbReference type="ARBA" id="ARBA00022723"/>
    </source>
</evidence>
<organism evidence="11 12">
    <name type="scientific">Austrofundulus limnaeus</name>
    <name type="common">Annual killifish</name>
    <dbReference type="NCBI Taxonomy" id="52670"/>
    <lineage>
        <taxon>Eukaryota</taxon>
        <taxon>Metazoa</taxon>
        <taxon>Chordata</taxon>
        <taxon>Craniata</taxon>
        <taxon>Vertebrata</taxon>
        <taxon>Euteleostomi</taxon>
        <taxon>Actinopterygii</taxon>
        <taxon>Neopterygii</taxon>
        <taxon>Teleostei</taxon>
        <taxon>Neoteleostei</taxon>
        <taxon>Acanthomorphata</taxon>
        <taxon>Ovalentaria</taxon>
        <taxon>Atherinomorphae</taxon>
        <taxon>Cyprinodontiformes</taxon>
        <taxon>Rivulidae</taxon>
        <taxon>Austrofundulus</taxon>
    </lineage>
</organism>
<dbReference type="RefSeq" id="XP_013879292.1">
    <property type="nucleotide sequence ID" value="XM_014023838.1"/>
</dbReference>
<reference evidence="12" key="1">
    <citation type="submission" date="2025-08" db="UniProtKB">
        <authorList>
            <consortium name="RefSeq"/>
        </authorList>
    </citation>
    <scope>IDENTIFICATION</scope>
</reference>
<dbReference type="AlphaFoldDB" id="A0A2I4CH40"/>
<dbReference type="GO" id="GO:0005737">
    <property type="term" value="C:cytoplasm"/>
    <property type="evidence" value="ECO:0007669"/>
    <property type="project" value="UniProtKB-SubCell"/>
</dbReference>
<keyword evidence="7 8" id="KW-0694">RNA-binding</keyword>
<evidence type="ECO:0000313" key="12">
    <source>
        <dbReference type="RefSeq" id="XP_013879292.1"/>
    </source>
</evidence>
<keyword evidence="2" id="KW-0963">Cytoplasm</keyword>
<dbReference type="InParanoid" id="A0A2I4CH40"/>
<protein>
    <submittedName>
        <fullName evidence="12">Uncharacterized protein LOC106528623</fullName>
    </submittedName>
</protein>
<dbReference type="InterPro" id="IPR008705">
    <property type="entry name" value="Nanos/Xcar2"/>
</dbReference>
<keyword evidence="4 8" id="KW-0863">Zinc-finger</keyword>
<evidence type="ECO:0000256" key="9">
    <source>
        <dbReference type="SAM" id="MobiDB-lite"/>
    </source>
</evidence>
<dbReference type="GeneID" id="106528623"/>
<dbReference type="GO" id="GO:0006417">
    <property type="term" value="P:regulation of translation"/>
    <property type="evidence" value="ECO:0007669"/>
    <property type="project" value="UniProtKB-UniRule"/>
</dbReference>
<feature type="region of interest" description="Disordered" evidence="9">
    <location>
        <begin position="95"/>
        <end position="119"/>
    </location>
</feature>
<sequence length="204" mass="22918">MNSAFSPLFNPPAANMEPSSGHFQLWKDYFQLYDTIRDILNWNTEPGQSAEDLSEAFMSWSINATHSCEPWAGRTPNFHPPAFLSYSQSFLNPDATPSDDAKVKPVTPHGPRERKASHYNKTPVPVLQQSPKRVVSCSFCKHNGESEQVYGSHWLKNKAGEVVCPYLWQYVCPLCGATGPKAHTKRFCPNVGSTYCSVYAKSRR</sequence>
<dbReference type="OrthoDB" id="5864971at2759"/>
<dbReference type="GO" id="GO:0003723">
    <property type="term" value="F:RNA binding"/>
    <property type="evidence" value="ECO:0007669"/>
    <property type="project" value="UniProtKB-UniRule"/>
</dbReference>
<dbReference type="Pfam" id="PF05741">
    <property type="entry name" value="zf-nanos"/>
    <property type="match status" value="1"/>
</dbReference>
<dbReference type="InterPro" id="IPR038129">
    <property type="entry name" value="Nanos_sf"/>
</dbReference>